<dbReference type="PANTHER" id="PTHR19871">
    <property type="entry name" value="BETA TRANSDUCIN-RELATED PROTEIN"/>
    <property type="match status" value="1"/>
</dbReference>
<feature type="compositionally biased region" description="Gly residues" evidence="1">
    <location>
        <begin position="11"/>
        <end position="25"/>
    </location>
</feature>
<feature type="compositionally biased region" description="Low complexity" evidence="1">
    <location>
        <begin position="30"/>
        <end position="45"/>
    </location>
</feature>
<accession>A0A1I8GA27</accession>
<protein>
    <submittedName>
        <fullName evidence="3">RALGDS protein</fullName>
    </submittedName>
</protein>
<reference evidence="3" key="1">
    <citation type="submission" date="2016-11" db="UniProtKB">
        <authorList>
            <consortium name="WormBaseParasite"/>
        </authorList>
    </citation>
    <scope>IDENTIFICATION</scope>
</reference>
<evidence type="ECO:0000313" key="3">
    <source>
        <dbReference type="WBParaSite" id="maker-uti_cns_0001167-snap-gene-0.10-mRNA-1"/>
    </source>
</evidence>
<proteinExistence type="predicted"/>
<feature type="compositionally biased region" description="Acidic residues" evidence="1">
    <location>
        <begin position="51"/>
        <end position="70"/>
    </location>
</feature>
<dbReference type="AlphaFoldDB" id="A0A1I8GA27"/>
<evidence type="ECO:0000313" key="2">
    <source>
        <dbReference type="Proteomes" id="UP000095280"/>
    </source>
</evidence>
<sequence>QMVVRVPAGRAGSGGGEEPEAGGGAEPDAEAAAAGELYAETGEAADYTSLSEEEAEVEEEPEEEDPEPEILEGALSRGCHPVVDKIFRGFLDGLPTMPSKIVRIFTSSTFTDTGVERNSLMERIYPKIKEYCREQHGLEFQVRKIFDMFLHAGSLSVGLC</sequence>
<organism evidence="2 3">
    <name type="scientific">Macrostomum lignano</name>
    <dbReference type="NCBI Taxonomy" id="282301"/>
    <lineage>
        <taxon>Eukaryota</taxon>
        <taxon>Metazoa</taxon>
        <taxon>Spiralia</taxon>
        <taxon>Lophotrochozoa</taxon>
        <taxon>Platyhelminthes</taxon>
        <taxon>Rhabditophora</taxon>
        <taxon>Macrostomorpha</taxon>
        <taxon>Macrostomida</taxon>
        <taxon>Macrostomidae</taxon>
        <taxon>Macrostomum</taxon>
    </lineage>
</organism>
<dbReference type="PANTHER" id="PTHR19871:SF14">
    <property type="entry name" value="DUF4062 DOMAIN-CONTAINING PROTEIN"/>
    <property type="match status" value="1"/>
</dbReference>
<dbReference type="WBParaSite" id="maker-uti_cns_0001167-snap-gene-0.10-mRNA-1">
    <property type="protein sequence ID" value="maker-uti_cns_0001167-snap-gene-0.10-mRNA-1"/>
    <property type="gene ID" value="maker-uti_cns_0001167-snap-gene-0.10"/>
</dbReference>
<evidence type="ECO:0000256" key="1">
    <source>
        <dbReference type="SAM" id="MobiDB-lite"/>
    </source>
</evidence>
<keyword evidence="2" id="KW-1185">Reference proteome</keyword>
<name>A0A1I8GA27_9PLAT</name>
<dbReference type="Proteomes" id="UP000095280">
    <property type="component" value="Unplaced"/>
</dbReference>
<feature type="region of interest" description="Disordered" evidence="1">
    <location>
        <begin position="1"/>
        <end position="74"/>
    </location>
</feature>
<dbReference type="InterPro" id="IPR052752">
    <property type="entry name" value="NACHT-WD_repeat"/>
</dbReference>